<dbReference type="InterPro" id="IPR001162">
    <property type="entry name" value="UvrC_RNase_H_dom"/>
</dbReference>
<dbReference type="EMBL" id="LBWA01000011">
    <property type="protein sequence ID" value="KKQ97550.1"/>
    <property type="molecule type" value="Genomic_DNA"/>
</dbReference>
<evidence type="ECO:0000313" key="8">
    <source>
        <dbReference type="EMBL" id="KKQ97550.1"/>
    </source>
</evidence>
<evidence type="ECO:0000256" key="1">
    <source>
        <dbReference type="ARBA" id="ARBA00022490"/>
    </source>
</evidence>
<dbReference type="Pfam" id="PF08459">
    <property type="entry name" value="UvrC_RNaseH_dom"/>
    <property type="match status" value="1"/>
</dbReference>
<dbReference type="PANTHER" id="PTHR30562">
    <property type="entry name" value="UVRC/OXIDOREDUCTASE"/>
    <property type="match status" value="1"/>
</dbReference>
<accession>A0A0G0MB23</accession>
<keyword evidence="5" id="KW-0234">DNA repair</keyword>
<dbReference type="GO" id="GO:0006289">
    <property type="term" value="P:nucleotide-excision repair"/>
    <property type="evidence" value="ECO:0007669"/>
    <property type="project" value="InterPro"/>
</dbReference>
<dbReference type="AlphaFoldDB" id="A0A0G0MB23"/>
<dbReference type="Gene3D" id="3.40.1440.10">
    <property type="entry name" value="GIY-YIG endonuclease"/>
    <property type="match status" value="1"/>
</dbReference>
<gene>
    <name evidence="8" type="ORF">UT23_C0011G0021</name>
</gene>
<dbReference type="PANTHER" id="PTHR30562:SF1">
    <property type="entry name" value="UVRABC SYSTEM PROTEIN C"/>
    <property type="match status" value="1"/>
</dbReference>
<dbReference type="Pfam" id="PF02151">
    <property type="entry name" value="UVR"/>
    <property type="match status" value="1"/>
</dbReference>
<keyword evidence="2" id="KW-0227">DNA damage</keyword>
<feature type="domain" description="GIY-YIG" evidence="6">
    <location>
        <begin position="20"/>
        <end position="97"/>
    </location>
</feature>
<dbReference type="FunFam" id="3.40.1440.10:FF:000001">
    <property type="entry name" value="UvrABC system protein C"/>
    <property type="match status" value="1"/>
</dbReference>
<dbReference type="PROSITE" id="PS50164">
    <property type="entry name" value="GIY_YIG"/>
    <property type="match status" value="1"/>
</dbReference>
<dbReference type="PROSITE" id="PS50165">
    <property type="entry name" value="UVRC"/>
    <property type="match status" value="1"/>
</dbReference>
<name>A0A0G0MB23_9BACT</name>
<evidence type="ECO:0000259" key="7">
    <source>
        <dbReference type="PROSITE" id="PS50165"/>
    </source>
</evidence>
<dbReference type="PATRIC" id="fig|1618549.4.peg.940"/>
<dbReference type="SMART" id="SM00465">
    <property type="entry name" value="GIYc"/>
    <property type="match status" value="1"/>
</dbReference>
<dbReference type="CDD" id="cd10434">
    <property type="entry name" value="GIY-YIG_UvrC_Cho"/>
    <property type="match status" value="1"/>
</dbReference>
<sequence>MLLSLKKIRVHKTNPKKIPENPGIYIFWNKEKKPIYIGKSLNLKSRVASYFLQNLSPKTARMISEANYLSIIKVSSELEALLLEAKLVKDLQPQYNSQLKDDKNPLYIKITNDLFPQVITARKVDLTNSLTFFGPFPASGSVRGVLKMLRRIIPYAQHKIGKRGCLYSQIGLCNPCPSLTENMKDEKIKKNYRRLYKKNIKTIIKILSGDIHLVRESLEKEMVGFSREENFEKAKIVRDQIQKLDYITQPITPINEFLKNPNFIEDIRAAEINSLEAILAKYIRFSKKIERIECYDIAHLSGSKPTASLVTFVNAEPDKNYYRRFRIHPPAGEAGKKRGMDDLASLREVAQRRRKYFNPPPDGWGVPDLIIVDGGKTQVKTFLEELKNFGIPVIGLAKRFETLVIPQPQKDGLKYAQIRLPRIPARNLLQRIRDEAHRFARRYHFKLLQKELIPTS</sequence>
<organism evidence="8 9">
    <name type="scientific">Candidatus Woesebacteria bacterium GW2011_GWA1_39_12</name>
    <dbReference type="NCBI Taxonomy" id="1618549"/>
    <lineage>
        <taxon>Bacteria</taxon>
        <taxon>Candidatus Woeseibacteriota</taxon>
    </lineage>
</organism>
<evidence type="ECO:0000259" key="6">
    <source>
        <dbReference type="PROSITE" id="PS50164"/>
    </source>
</evidence>
<dbReference type="Gene3D" id="3.30.420.340">
    <property type="entry name" value="UvrC, RNAse H endonuclease domain"/>
    <property type="match status" value="1"/>
</dbReference>
<dbReference type="InterPro" id="IPR050066">
    <property type="entry name" value="UvrABC_protein_C"/>
</dbReference>
<dbReference type="Proteomes" id="UP000034325">
    <property type="component" value="Unassembled WGS sequence"/>
</dbReference>
<evidence type="ECO:0000256" key="3">
    <source>
        <dbReference type="ARBA" id="ARBA00022769"/>
    </source>
</evidence>
<dbReference type="InterPro" id="IPR035901">
    <property type="entry name" value="GIY-YIG_endonuc_sf"/>
</dbReference>
<dbReference type="GO" id="GO:0009381">
    <property type="term" value="F:excinuclease ABC activity"/>
    <property type="evidence" value="ECO:0007669"/>
    <property type="project" value="InterPro"/>
</dbReference>
<feature type="domain" description="UvrC family homology region profile" evidence="7">
    <location>
        <begin position="279"/>
        <end position="380"/>
    </location>
</feature>
<evidence type="ECO:0000256" key="2">
    <source>
        <dbReference type="ARBA" id="ARBA00022763"/>
    </source>
</evidence>
<dbReference type="InterPro" id="IPR036876">
    <property type="entry name" value="UVR_dom_sf"/>
</dbReference>
<proteinExistence type="predicted"/>
<dbReference type="GO" id="GO:0009380">
    <property type="term" value="C:excinuclease repair complex"/>
    <property type="evidence" value="ECO:0007669"/>
    <property type="project" value="TreeGrafter"/>
</dbReference>
<dbReference type="InterPro" id="IPR047296">
    <property type="entry name" value="GIY-YIG_UvrC_Cho"/>
</dbReference>
<comment type="caution">
    <text evidence="8">The sequence shown here is derived from an EMBL/GenBank/DDBJ whole genome shotgun (WGS) entry which is preliminary data.</text>
</comment>
<keyword evidence="4" id="KW-0267">Excision nuclease</keyword>
<dbReference type="SUPFAM" id="SSF82771">
    <property type="entry name" value="GIY-YIG endonuclease"/>
    <property type="match status" value="1"/>
</dbReference>
<dbReference type="InterPro" id="IPR001943">
    <property type="entry name" value="UVR_dom"/>
</dbReference>
<evidence type="ECO:0000256" key="5">
    <source>
        <dbReference type="ARBA" id="ARBA00023204"/>
    </source>
</evidence>
<dbReference type="Pfam" id="PF01541">
    <property type="entry name" value="GIY-YIG"/>
    <property type="match status" value="1"/>
</dbReference>
<keyword evidence="3" id="KW-0228">DNA excision</keyword>
<dbReference type="SUPFAM" id="SSF46600">
    <property type="entry name" value="C-terminal UvrC-binding domain of UvrB"/>
    <property type="match status" value="1"/>
</dbReference>
<keyword evidence="1" id="KW-0963">Cytoplasm</keyword>
<evidence type="ECO:0000313" key="9">
    <source>
        <dbReference type="Proteomes" id="UP000034325"/>
    </source>
</evidence>
<evidence type="ECO:0000256" key="4">
    <source>
        <dbReference type="ARBA" id="ARBA00022881"/>
    </source>
</evidence>
<reference evidence="8 9" key="1">
    <citation type="journal article" date="2015" name="Nature">
        <title>rRNA introns, odd ribosomes, and small enigmatic genomes across a large radiation of phyla.</title>
        <authorList>
            <person name="Brown C.T."/>
            <person name="Hug L.A."/>
            <person name="Thomas B.C."/>
            <person name="Sharon I."/>
            <person name="Castelle C.J."/>
            <person name="Singh A."/>
            <person name="Wilkins M.J."/>
            <person name="Williams K.H."/>
            <person name="Banfield J.F."/>
        </authorList>
    </citation>
    <scope>NUCLEOTIDE SEQUENCE [LARGE SCALE GENOMIC DNA]</scope>
</reference>
<dbReference type="InterPro" id="IPR038476">
    <property type="entry name" value="UvrC_RNase_H_dom_sf"/>
</dbReference>
<dbReference type="InterPro" id="IPR000305">
    <property type="entry name" value="GIY-YIG_endonuc"/>
</dbReference>
<protein>
    <submittedName>
        <fullName evidence="8">Excinuclease ABC C subunit domain protein</fullName>
    </submittedName>
</protein>